<dbReference type="Gene3D" id="3.30.70.100">
    <property type="match status" value="1"/>
</dbReference>
<gene>
    <name evidence="2" type="ORF">RFH51_19430</name>
</gene>
<sequence length="157" mass="18416">MKIRLCYSSLRVETEQDLLQDLSDILVTARSFNAEQQICGVLYYAQGAFFQCLEGEKNAVEALFEKIKMDPRHKQVHQFQNIEIEKISFKQWSMKYVKFETKIGHFFKDLGFQKFEPMHLNTQNIQDFVDILLKTASAEPPPKATTGYQNRGYQNFF</sequence>
<feature type="domain" description="BLUF" evidence="1">
    <location>
        <begin position="2"/>
        <end position="95"/>
    </location>
</feature>
<name>A0AAW8JM00_9GAMM</name>
<protein>
    <submittedName>
        <fullName evidence="2">BLUF domain-containing protein</fullName>
    </submittedName>
</protein>
<dbReference type="SUPFAM" id="SSF54975">
    <property type="entry name" value="Acylphosphatase/BLUF domain-like"/>
    <property type="match status" value="1"/>
</dbReference>
<accession>A0AAW8JM00</accession>
<dbReference type="InterPro" id="IPR007024">
    <property type="entry name" value="BLUF_domain"/>
</dbReference>
<reference evidence="2" key="1">
    <citation type="submission" date="2023-08" db="EMBL/GenBank/DDBJ databases">
        <title>Emergence of clinically-relevant ST2 carbapenem-resistant Acinetobacter baumannii strains in hospital sewages in Zhejiang, East of China.</title>
        <authorList>
            <person name="Kaichao C."/>
            <person name="Zhang R."/>
        </authorList>
    </citation>
    <scope>NUCLEOTIDE SEQUENCE</scope>
    <source>
        <strain evidence="2">M-SY-60</strain>
    </source>
</reference>
<dbReference type="Proteomes" id="UP001243195">
    <property type="component" value="Unassembled WGS sequence"/>
</dbReference>
<dbReference type="SMART" id="SM01034">
    <property type="entry name" value="BLUF"/>
    <property type="match status" value="1"/>
</dbReference>
<dbReference type="AlphaFoldDB" id="A0AAW8JM00"/>
<dbReference type="EMBL" id="JAVIDA010000052">
    <property type="protein sequence ID" value="MDQ9073612.1"/>
    <property type="molecule type" value="Genomic_DNA"/>
</dbReference>
<dbReference type="GO" id="GO:0071949">
    <property type="term" value="F:FAD binding"/>
    <property type="evidence" value="ECO:0007669"/>
    <property type="project" value="InterPro"/>
</dbReference>
<dbReference type="InterPro" id="IPR036046">
    <property type="entry name" value="Acylphosphatase-like_dom_sf"/>
</dbReference>
<evidence type="ECO:0000259" key="1">
    <source>
        <dbReference type="PROSITE" id="PS50925"/>
    </source>
</evidence>
<proteinExistence type="predicted"/>
<dbReference type="Pfam" id="PF04940">
    <property type="entry name" value="BLUF"/>
    <property type="match status" value="1"/>
</dbReference>
<dbReference type="GO" id="GO:0009882">
    <property type="term" value="F:blue light photoreceptor activity"/>
    <property type="evidence" value="ECO:0007669"/>
    <property type="project" value="InterPro"/>
</dbReference>
<dbReference type="GeneID" id="84211762"/>
<organism evidence="2 3">
    <name type="scientific">Acinetobacter gerneri</name>
    <dbReference type="NCBI Taxonomy" id="202952"/>
    <lineage>
        <taxon>Bacteria</taxon>
        <taxon>Pseudomonadati</taxon>
        <taxon>Pseudomonadota</taxon>
        <taxon>Gammaproteobacteria</taxon>
        <taxon>Moraxellales</taxon>
        <taxon>Moraxellaceae</taxon>
        <taxon>Acinetobacter</taxon>
    </lineage>
</organism>
<dbReference type="PROSITE" id="PS50925">
    <property type="entry name" value="BLUF"/>
    <property type="match status" value="1"/>
</dbReference>
<evidence type="ECO:0000313" key="2">
    <source>
        <dbReference type="EMBL" id="MDQ9073612.1"/>
    </source>
</evidence>
<dbReference type="RefSeq" id="WP_004871730.1">
    <property type="nucleotide sequence ID" value="NZ_BBLI01000038.1"/>
</dbReference>
<comment type="caution">
    <text evidence="2">The sequence shown here is derived from an EMBL/GenBank/DDBJ whole genome shotgun (WGS) entry which is preliminary data.</text>
</comment>
<evidence type="ECO:0000313" key="3">
    <source>
        <dbReference type="Proteomes" id="UP001243195"/>
    </source>
</evidence>